<sequence length="317" mass="35827">MRPERTPYLDLRQIPLTALKAFEAAGRHSHIRRAAQELHVSHSALSRHIRQLEARLGVNLFHRESNGVQLTPAGRRLLVSVQSAFMEINRGLHYMNPDQIAGELIIACTATISMNWLLPLLTLVQQQYPEITLRVKTVEPLQENLSQEFDIALTLGAPTDKSRVVRKLYDEYYVPVCSPKLVNGQRLTSPSALLAHPLLHDRLNQWSQWCASHGLDASLARQHTYFDYAYQAIEAARLGMGLALADIIEVRDDIQQGRLMQIIETGHQIGESVYLVTEPKERMNQRTLLVLKTIISSLEKAGARLDRSVYEAITDEA</sequence>
<dbReference type="Pfam" id="PF03466">
    <property type="entry name" value="LysR_substrate"/>
    <property type="match status" value="1"/>
</dbReference>
<dbReference type="PANTHER" id="PTHR30537:SF74">
    <property type="entry name" value="HTH-TYPE TRANSCRIPTIONAL REGULATOR TRPI"/>
    <property type="match status" value="1"/>
</dbReference>
<dbReference type="PRINTS" id="PR00039">
    <property type="entry name" value="HTHLYSR"/>
</dbReference>
<evidence type="ECO:0000313" key="7">
    <source>
        <dbReference type="Proteomes" id="UP001218788"/>
    </source>
</evidence>
<evidence type="ECO:0000256" key="1">
    <source>
        <dbReference type="ARBA" id="ARBA00009437"/>
    </source>
</evidence>
<dbReference type="Gene3D" id="1.10.10.10">
    <property type="entry name" value="Winged helix-like DNA-binding domain superfamily/Winged helix DNA-binding domain"/>
    <property type="match status" value="1"/>
</dbReference>
<dbReference type="SUPFAM" id="SSF53850">
    <property type="entry name" value="Periplasmic binding protein-like II"/>
    <property type="match status" value="1"/>
</dbReference>
<dbReference type="Proteomes" id="UP001218788">
    <property type="component" value="Unassembled WGS sequence"/>
</dbReference>
<proteinExistence type="inferred from homology"/>
<keyword evidence="3" id="KW-0238">DNA-binding</keyword>
<dbReference type="Gene3D" id="3.40.190.10">
    <property type="entry name" value="Periplasmic binding protein-like II"/>
    <property type="match status" value="2"/>
</dbReference>
<keyword evidence="7" id="KW-1185">Reference proteome</keyword>
<dbReference type="PROSITE" id="PS50931">
    <property type="entry name" value="HTH_LYSR"/>
    <property type="match status" value="1"/>
</dbReference>
<keyword evidence="2" id="KW-0805">Transcription regulation</keyword>
<gene>
    <name evidence="6" type="ORF">OIK42_14340</name>
</gene>
<evidence type="ECO:0000256" key="2">
    <source>
        <dbReference type="ARBA" id="ARBA00023015"/>
    </source>
</evidence>
<organism evidence="6 7">
    <name type="scientific">Alteromonas gilva</name>
    <dbReference type="NCBI Taxonomy" id="2987522"/>
    <lineage>
        <taxon>Bacteria</taxon>
        <taxon>Pseudomonadati</taxon>
        <taxon>Pseudomonadota</taxon>
        <taxon>Gammaproteobacteria</taxon>
        <taxon>Alteromonadales</taxon>
        <taxon>Alteromonadaceae</taxon>
        <taxon>Alteromonas/Salinimonas group</taxon>
        <taxon>Alteromonas</taxon>
    </lineage>
</organism>
<dbReference type="EMBL" id="JAQQXP010000002">
    <property type="protein sequence ID" value="MDC8831934.1"/>
    <property type="molecule type" value="Genomic_DNA"/>
</dbReference>
<name>A0ABT5L4G0_9ALTE</name>
<evidence type="ECO:0000259" key="5">
    <source>
        <dbReference type="PROSITE" id="PS50931"/>
    </source>
</evidence>
<dbReference type="PANTHER" id="PTHR30537">
    <property type="entry name" value="HTH-TYPE TRANSCRIPTIONAL REGULATOR"/>
    <property type="match status" value="1"/>
</dbReference>
<comment type="caution">
    <text evidence="6">The sequence shown here is derived from an EMBL/GenBank/DDBJ whole genome shotgun (WGS) entry which is preliminary data.</text>
</comment>
<reference evidence="6 7" key="1">
    <citation type="submission" date="2022-10" db="EMBL/GenBank/DDBJ databases">
        <title>Alteromonas sp. chi3 Genome sequencing.</title>
        <authorList>
            <person name="Park S."/>
        </authorList>
    </citation>
    <scope>NUCLEOTIDE SEQUENCE [LARGE SCALE GENOMIC DNA]</scope>
    <source>
        <strain evidence="7">chi3</strain>
    </source>
</reference>
<accession>A0ABT5L4G0</accession>
<dbReference type="InterPro" id="IPR005119">
    <property type="entry name" value="LysR_subst-bd"/>
</dbReference>
<dbReference type="InterPro" id="IPR036390">
    <property type="entry name" value="WH_DNA-bd_sf"/>
</dbReference>
<dbReference type="Pfam" id="PF00126">
    <property type="entry name" value="HTH_1"/>
    <property type="match status" value="1"/>
</dbReference>
<dbReference type="RefSeq" id="WP_273641717.1">
    <property type="nucleotide sequence ID" value="NZ_JAQQXP010000002.1"/>
</dbReference>
<keyword evidence="4" id="KW-0804">Transcription</keyword>
<feature type="domain" description="HTH lysR-type" evidence="5">
    <location>
        <begin position="14"/>
        <end position="71"/>
    </location>
</feature>
<comment type="similarity">
    <text evidence="1">Belongs to the LysR transcriptional regulatory family.</text>
</comment>
<dbReference type="InterPro" id="IPR058163">
    <property type="entry name" value="LysR-type_TF_proteobact-type"/>
</dbReference>
<evidence type="ECO:0000256" key="3">
    <source>
        <dbReference type="ARBA" id="ARBA00023125"/>
    </source>
</evidence>
<dbReference type="SUPFAM" id="SSF46785">
    <property type="entry name" value="Winged helix' DNA-binding domain"/>
    <property type="match status" value="1"/>
</dbReference>
<evidence type="ECO:0000256" key="4">
    <source>
        <dbReference type="ARBA" id="ARBA00023163"/>
    </source>
</evidence>
<dbReference type="InterPro" id="IPR036388">
    <property type="entry name" value="WH-like_DNA-bd_sf"/>
</dbReference>
<evidence type="ECO:0000313" key="6">
    <source>
        <dbReference type="EMBL" id="MDC8831934.1"/>
    </source>
</evidence>
<dbReference type="InterPro" id="IPR000847">
    <property type="entry name" value="LysR_HTH_N"/>
</dbReference>
<protein>
    <submittedName>
        <fullName evidence="6">LysR substrate-binding domain-containing protein</fullName>
    </submittedName>
</protein>